<dbReference type="EMBL" id="CP038631">
    <property type="protein sequence ID" value="QCC43828.1"/>
    <property type="molecule type" value="Genomic_DNA"/>
</dbReference>
<dbReference type="Pfam" id="PF26444">
    <property type="entry name" value="DUF8123"/>
    <property type="match status" value="1"/>
</dbReference>
<reference evidence="4 6" key="2">
    <citation type="submission" date="2019-07" db="EMBL/GenBank/DDBJ databases">
        <title>Genomic Encyclopedia of Archaeal and Bacterial Type Strains, Phase II (KMG-II): from individual species to whole genera.</title>
        <authorList>
            <person name="Goeker M."/>
        </authorList>
    </citation>
    <scope>NUCLEOTIDE SEQUENCE [LARGE SCALE GENOMIC DNA]</scope>
    <source>
        <strain evidence="4 6">DSM 3754</strain>
    </source>
</reference>
<evidence type="ECO:0000313" key="4">
    <source>
        <dbReference type="EMBL" id="TYO82323.1"/>
    </source>
</evidence>
<evidence type="ECO:0000256" key="1">
    <source>
        <dbReference type="SAM" id="Phobius"/>
    </source>
</evidence>
<reference evidence="3" key="3">
    <citation type="journal article" name="MicrobiologyOpen">
        <title>Whole-genome comparison between the type strain of Halobacterium salinarum (DSM 3754(T)) and the laboratory strains R1 and NRC-1.</title>
        <authorList>
            <person name="Pfeiffer F."/>
            <person name="Losensky G."/>
            <person name="Marchfelder A."/>
            <person name="Habermann B."/>
            <person name="Dyall-Smith M."/>
        </authorList>
    </citation>
    <scope>NUCLEOTIDE SEQUENCE</scope>
    <source>
        <strain evidence="3">91-R6</strain>
    </source>
</reference>
<keyword evidence="1" id="KW-0812">Transmembrane</keyword>
<dbReference type="GeneID" id="68695018"/>
<dbReference type="EMBL" id="VRYN01000001">
    <property type="protein sequence ID" value="TYO82323.1"/>
    <property type="molecule type" value="Genomic_DNA"/>
</dbReference>
<sequence length="65" mass="6259">MNGAADTLDVLGVSVGAFVALVGAATLVGMPWQYGPGGAVTAFQISGAVAAIAVGVGVAWLTRAN</sequence>
<feature type="transmembrane region" description="Helical" evidence="1">
    <location>
        <begin position="7"/>
        <end position="30"/>
    </location>
</feature>
<dbReference type="Proteomes" id="UP000323075">
    <property type="component" value="Unassembled WGS sequence"/>
</dbReference>
<evidence type="ECO:0000313" key="3">
    <source>
        <dbReference type="EMBL" id="QCC43828.1"/>
    </source>
</evidence>
<accession>A0A4D6GTR5</accession>
<organism evidence="3 5">
    <name type="scientific">Halobacterium salinarum (strain ATCC 33171 / DSM 3754 / JCM 8978 / NBRC 102687 / NCIMB 764 / 91-R6)</name>
    <dbReference type="NCBI Taxonomy" id="2597657"/>
    <lineage>
        <taxon>Archaea</taxon>
        <taxon>Methanobacteriati</taxon>
        <taxon>Methanobacteriota</taxon>
        <taxon>Stenosarchaea group</taxon>
        <taxon>Halobacteria</taxon>
        <taxon>Halobacteriales</taxon>
        <taxon>Halobacteriaceae</taxon>
        <taxon>Halobacterium</taxon>
    </lineage>
</organism>
<keyword evidence="1" id="KW-1133">Transmembrane helix</keyword>
<feature type="domain" description="DUF8123" evidence="2">
    <location>
        <begin position="4"/>
        <end position="64"/>
    </location>
</feature>
<evidence type="ECO:0000313" key="5">
    <source>
        <dbReference type="Proteomes" id="UP000296216"/>
    </source>
</evidence>
<evidence type="ECO:0000313" key="6">
    <source>
        <dbReference type="Proteomes" id="UP000323075"/>
    </source>
</evidence>
<evidence type="ECO:0000259" key="2">
    <source>
        <dbReference type="Pfam" id="PF26444"/>
    </source>
</evidence>
<feature type="transmembrane region" description="Helical" evidence="1">
    <location>
        <begin position="42"/>
        <end position="62"/>
    </location>
</feature>
<dbReference type="RefSeq" id="WP_010903874.1">
    <property type="nucleotide sequence ID" value="NZ_VRYN01000001.1"/>
</dbReference>
<dbReference type="AlphaFoldDB" id="A0A4D6GTR5"/>
<gene>
    <name evidence="4" type="ORF">APQ99_00848</name>
    <name evidence="3" type="ORF">HBSAL_00405</name>
</gene>
<keyword evidence="1" id="KW-0472">Membrane</keyword>
<dbReference type="InterPro" id="IPR058436">
    <property type="entry name" value="DUF8123"/>
</dbReference>
<protein>
    <recommendedName>
        <fullName evidence="2">DUF8123 domain-containing protein</fullName>
    </recommendedName>
</protein>
<proteinExistence type="predicted"/>
<reference evidence="3 5" key="1">
    <citation type="journal article" date="2019" name="Microbiol. Resour. Announc.">
        <title>The Genome Sequence of the Halobacterium salinarum Type Strain Is Closely Related to That of Laboratory Strains NRC-1 and R1.</title>
        <authorList>
            <person name="Pfeiffer F."/>
            <person name="Marchfelder A."/>
            <person name="Habermann B."/>
            <person name="Dyall-Smith M.L."/>
        </authorList>
    </citation>
    <scope>NUCLEOTIDE SEQUENCE [LARGE SCALE GENOMIC DNA]</scope>
    <source>
        <strain evidence="3">91-R6</strain>
        <strain evidence="5">ATCC 33171 / DSM 3754 / JCM 8978 / NBRC 102687 / NCIMB 764 / 91-R6</strain>
    </source>
</reference>
<dbReference type="Proteomes" id="UP000296216">
    <property type="component" value="Chromosome"/>
</dbReference>
<name>A0A4D6GTR5_HALS9</name>